<dbReference type="RefSeq" id="WP_377335789.1">
    <property type="nucleotide sequence ID" value="NZ_JBHSGB010000017.1"/>
</dbReference>
<name>A0ABV9JQP5_9GAMM</name>
<gene>
    <name evidence="2" type="ORF">ACFO3I_16340</name>
</gene>
<accession>A0ABV9JQP5</accession>
<proteinExistence type="predicted"/>
<evidence type="ECO:0000313" key="2">
    <source>
        <dbReference type="EMBL" id="MFC4656589.1"/>
    </source>
</evidence>
<sequence>MQRCTVIDDKEIEWQLTDAEIHANAVLMTHRKLKEQVQQLDNRSEDTSEQRRLSDELYLSIHLLLWHYHQLSRVFWPAKCGGETGLELGHKAIALRAELDLPDLQHPLHNEKLWAHSEELYRVVHEHTETHYQVHHFSAENQVITWMDDDAMFCLYEPVSDRFVLHGDEFMLAELFEQASSLQLAIQTRLDQLRRMNMHSHHPADTMPSWGHRF</sequence>
<keyword evidence="1" id="KW-0175">Coiled coil</keyword>
<dbReference type="EMBL" id="JBHSGB010000017">
    <property type="protein sequence ID" value="MFC4656589.1"/>
    <property type="molecule type" value="Genomic_DNA"/>
</dbReference>
<feature type="coiled-coil region" evidence="1">
    <location>
        <begin position="23"/>
        <end position="50"/>
    </location>
</feature>
<evidence type="ECO:0000313" key="3">
    <source>
        <dbReference type="Proteomes" id="UP001595962"/>
    </source>
</evidence>
<dbReference type="Proteomes" id="UP001595962">
    <property type="component" value="Unassembled WGS sequence"/>
</dbReference>
<keyword evidence="3" id="KW-1185">Reference proteome</keyword>
<organism evidence="2 3">
    <name type="scientific">Rheinheimera marina</name>
    <dbReference type="NCBI Taxonomy" id="1774958"/>
    <lineage>
        <taxon>Bacteria</taxon>
        <taxon>Pseudomonadati</taxon>
        <taxon>Pseudomonadota</taxon>
        <taxon>Gammaproteobacteria</taxon>
        <taxon>Chromatiales</taxon>
        <taxon>Chromatiaceae</taxon>
        <taxon>Rheinheimera</taxon>
    </lineage>
</organism>
<evidence type="ECO:0000256" key="1">
    <source>
        <dbReference type="SAM" id="Coils"/>
    </source>
</evidence>
<comment type="caution">
    <text evidence="2">The sequence shown here is derived from an EMBL/GenBank/DDBJ whole genome shotgun (WGS) entry which is preliminary data.</text>
</comment>
<protein>
    <submittedName>
        <fullName evidence="2">Uncharacterized protein</fullName>
    </submittedName>
</protein>
<reference evidence="3" key="1">
    <citation type="journal article" date="2019" name="Int. J. Syst. Evol. Microbiol.">
        <title>The Global Catalogue of Microorganisms (GCM) 10K type strain sequencing project: providing services to taxonomists for standard genome sequencing and annotation.</title>
        <authorList>
            <consortium name="The Broad Institute Genomics Platform"/>
            <consortium name="The Broad Institute Genome Sequencing Center for Infectious Disease"/>
            <person name="Wu L."/>
            <person name="Ma J."/>
        </authorList>
    </citation>
    <scope>NUCLEOTIDE SEQUENCE [LARGE SCALE GENOMIC DNA]</scope>
    <source>
        <strain evidence="3">DT28</strain>
    </source>
</reference>